<dbReference type="InterPro" id="IPR014710">
    <property type="entry name" value="RmlC-like_jellyroll"/>
</dbReference>
<evidence type="ECO:0000313" key="2">
    <source>
        <dbReference type="EMBL" id="MFC6880187.1"/>
    </source>
</evidence>
<dbReference type="CDD" id="cd02208">
    <property type="entry name" value="cupin_RmlC-like"/>
    <property type="match status" value="1"/>
</dbReference>
<organism evidence="2 3">
    <name type="scientific">Actinomadura yumaensis</name>
    <dbReference type="NCBI Taxonomy" id="111807"/>
    <lineage>
        <taxon>Bacteria</taxon>
        <taxon>Bacillati</taxon>
        <taxon>Actinomycetota</taxon>
        <taxon>Actinomycetes</taxon>
        <taxon>Streptosporangiales</taxon>
        <taxon>Thermomonosporaceae</taxon>
        <taxon>Actinomadura</taxon>
    </lineage>
</organism>
<sequence>MTDGLIVPPGHGEQVGNEIINATFKVTGAHSRHTSVFENIINPGFDVGAHVHDRLEECFYILEGELEVFAFEPVQREAEGWAQWRAADGRRPVQAGPGTCIFVPAGCPHAFRNTTDRPARVLQTASPPPDHELYLKAMAELFSAGAEVPQEAVVRLREAHDTRQLTPLTYRPPA</sequence>
<protein>
    <submittedName>
        <fullName evidence="2">Cupin domain-containing protein</fullName>
    </submittedName>
</protein>
<accession>A0ABW2CEH4</accession>
<evidence type="ECO:0000259" key="1">
    <source>
        <dbReference type="Pfam" id="PF00190"/>
    </source>
</evidence>
<dbReference type="SUPFAM" id="SSF51182">
    <property type="entry name" value="RmlC-like cupins"/>
    <property type="match status" value="1"/>
</dbReference>
<gene>
    <name evidence="2" type="ORF">ACFQKB_10475</name>
</gene>
<dbReference type="InterPro" id="IPR011051">
    <property type="entry name" value="RmlC_Cupin_sf"/>
</dbReference>
<keyword evidence="3" id="KW-1185">Reference proteome</keyword>
<dbReference type="PANTHER" id="PTHR36440">
    <property type="entry name" value="PUTATIVE (AFU_ORTHOLOGUE AFUA_8G07350)-RELATED"/>
    <property type="match status" value="1"/>
</dbReference>
<proteinExistence type="predicted"/>
<evidence type="ECO:0000313" key="3">
    <source>
        <dbReference type="Proteomes" id="UP001596380"/>
    </source>
</evidence>
<dbReference type="PANTHER" id="PTHR36440:SF1">
    <property type="entry name" value="PUTATIVE (AFU_ORTHOLOGUE AFUA_8G07350)-RELATED"/>
    <property type="match status" value="1"/>
</dbReference>
<dbReference type="Pfam" id="PF00190">
    <property type="entry name" value="Cupin_1"/>
    <property type="match status" value="1"/>
</dbReference>
<dbReference type="InterPro" id="IPR006045">
    <property type="entry name" value="Cupin_1"/>
</dbReference>
<feature type="domain" description="Cupin type-1" evidence="1">
    <location>
        <begin position="33"/>
        <end position="130"/>
    </location>
</feature>
<dbReference type="InterPro" id="IPR053146">
    <property type="entry name" value="QDO-like"/>
</dbReference>
<reference evidence="3" key="1">
    <citation type="journal article" date="2019" name="Int. J. Syst. Evol. Microbiol.">
        <title>The Global Catalogue of Microorganisms (GCM) 10K type strain sequencing project: providing services to taxonomists for standard genome sequencing and annotation.</title>
        <authorList>
            <consortium name="The Broad Institute Genomics Platform"/>
            <consortium name="The Broad Institute Genome Sequencing Center for Infectious Disease"/>
            <person name="Wu L."/>
            <person name="Ma J."/>
        </authorList>
    </citation>
    <scope>NUCLEOTIDE SEQUENCE [LARGE SCALE GENOMIC DNA]</scope>
    <source>
        <strain evidence="3">JCM 3369</strain>
    </source>
</reference>
<dbReference type="Proteomes" id="UP001596380">
    <property type="component" value="Unassembled WGS sequence"/>
</dbReference>
<dbReference type="RefSeq" id="WP_206681126.1">
    <property type="nucleotide sequence ID" value="NZ_JBHSXE010000001.1"/>
</dbReference>
<comment type="caution">
    <text evidence="2">The sequence shown here is derived from an EMBL/GenBank/DDBJ whole genome shotgun (WGS) entry which is preliminary data.</text>
</comment>
<name>A0ABW2CEH4_9ACTN</name>
<dbReference type="EMBL" id="JBHSXS010000004">
    <property type="protein sequence ID" value="MFC6880187.1"/>
    <property type="molecule type" value="Genomic_DNA"/>
</dbReference>
<dbReference type="Gene3D" id="2.60.120.10">
    <property type="entry name" value="Jelly Rolls"/>
    <property type="match status" value="1"/>
</dbReference>